<dbReference type="PANTHER" id="PTHR30555:SF6">
    <property type="entry name" value="CATALASE-PEROXIDASE"/>
    <property type="match status" value="1"/>
</dbReference>
<evidence type="ECO:0000256" key="8">
    <source>
        <dbReference type="ARBA" id="ARBA00051651"/>
    </source>
</evidence>
<dbReference type="InterPro" id="IPR019794">
    <property type="entry name" value="Peroxidases_AS"/>
</dbReference>
<proteinExistence type="inferred from homology"/>
<feature type="site" description="Transition state stabilizer" evidence="12">
    <location>
        <position position="97"/>
    </location>
</feature>
<dbReference type="FunFam" id="1.10.520.10:FF:000002">
    <property type="entry name" value="Catalase-peroxidase"/>
    <property type="match status" value="1"/>
</dbReference>
<dbReference type="InterPro" id="IPR019793">
    <property type="entry name" value="Peroxidases_heam-ligand_BS"/>
</dbReference>
<keyword evidence="4 12" id="KW-0560">Oxidoreductase</keyword>
<comment type="catalytic activity">
    <reaction evidence="7 12 13">
        <text>2 H2O2 = O2 + 2 H2O</text>
        <dbReference type="Rhea" id="RHEA:20309"/>
        <dbReference type="ChEBI" id="CHEBI:15377"/>
        <dbReference type="ChEBI" id="CHEBI:15379"/>
        <dbReference type="ChEBI" id="CHEBI:16240"/>
        <dbReference type="EC" id="1.11.1.21"/>
    </reaction>
</comment>
<dbReference type="GO" id="GO:0020037">
    <property type="term" value="F:heme binding"/>
    <property type="evidence" value="ECO:0007669"/>
    <property type="project" value="InterPro"/>
</dbReference>
<dbReference type="Pfam" id="PF00141">
    <property type="entry name" value="peroxidase"/>
    <property type="match status" value="2"/>
</dbReference>
<organism evidence="16">
    <name type="scientific">Geobacillus stearothermophilus</name>
    <name type="common">Bacillus stearothermophilus</name>
    <dbReference type="NCBI Taxonomy" id="1422"/>
    <lineage>
        <taxon>Bacteria</taxon>
        <taxon>Bacillati</taxon>
        <taxon>Bacillota</taxon>
        <taxon>Bacilli</taxon>
        <taxon>Bacillales</taxon>
        <taxon>Anoxybacillaceae</taxon>
        <taxon>Geobacillus</taxon>
    </lineage>
</organism>
<comment type="caution">
    <text evidence="12">Lacks conserved residue(s) required for the propagation of feature annotation.</text>
</comment>
<comment type="function">
    <text evidence="12">Bifunctional enzyme with both catalase and broad-spectrum peroxidase activity.</text>
</comment>
<evidence type="ECO:0000256" key="5">
    <source>
        <dbReference type="ARBA" id="ARBA00023004"/>
    </source>
</evidence>
<dbReference type="CDD" id="cd08200">
    <property type="entry name" value="catalase_peroxidase_2"/>
    <property type="match status" value="1"/>
</dbReference>
<name>Q9S5P1_GEOSE</name>
<evidence type="ECO:0000256" key="7">
    <source>
        <dbReference type="ARBA" id="ARBA00049145"/>
    </source>
</evidence>
<dbReference type="CDD" id="cd00649">
    <property type="entry name" value="catalase_peroxidase_1"/>
    <property type="match status" value="1"/>
</dbReference>
<dbReference type="GO" id="GO:0046872">
    <property type="term" value="F:metal ion binding"/>
    <property type="evidence" value="ECO:0007669"/>
    <property type="project" value="UniProtKB-KW"/>
</dbReference>
<feature type="cross-link" description="Tryptophyl-tyrosyl-methioninium (Tyr-Met) (with Trp-100)" evidence="12">
    <location>
        <begin position="223"/>
        <end position="249"/>
    </location>
</feature>
<keyword evidence="6 12" id="KW-0376">Hydrogen peroxide</keyword>
<dbReference type="EC" id="1.11.1.21" evidence="10 12"/>
<protein>
    <recommendedName>
        <fullName evidence="11 12">Catalase-peroxidase</fullName>
        <shortName evidence="12">CP</shortName>
        <ecNumber evidence="10 12">1.11.1.21</ecNumber>
    </recommendedName>
    <alternativeName>
        <fullName evidence="12">Peroxidase/catalase</fullName>
    </alternativeName>
</protein>
<feature type="region of interest" description="Disordered" evidence="14">
    <location>
        <begin position="1"/>
        <end position="30"/>
    </location>
</feature>
<dbReference type="EMBL" id="AB020101">
    <property type="protein sequence ID" value="BAA37013.1"/>
    <property type="molecule type" value="Genomic_DNA"/>
</dbReference>
<evidence type="ECO:0000256" key="14">
    <source>
        <dbReference type="SAM" id="MobiDB-lite"/>
    </source>
</evidence>
<dbReference type="Gene3D" id="1.10.420.10">
    <property type="entry name" value="Peroxidase, domain 2"/>
    <property type="match status" value="2"/>
</dbReference>
<evidence type="ECO:0000256" key="4">
    <source>
        <dbReference type="ARBA" id="ARBA00023002"/>
    </source>
</evidence>
<evidence type="ECO:0000256" key="3">
    <source>
        <dbReference type="ARBA" id="ARBA00022723"/>
    </source>
</evidence>
<evidence type="ECO:0000256" key="10">
    <source>
        <dbReference type="ARBA" id="ARBA00067012"/>
    </source>
</evidence>
<evidence type="ECO:0000256" key="11">
    <source>
        <dbReference type="ARBA" id="ARBA00074141"/>
    </source>
</evidence>
<dbReference type="PRINTS" id="PR00460">
    <property type="entry name" value="BPEROXIDASE"/>
</dbReference>
<dbReference type="GO" id="GO:0005829">
    <property type="term" value="C:cytosol"/>
    <property type="evidence" value="ECO:0007669"/>
    <property type="project" value="UniProtKB-ARBA"/>
</dbReference>
<dbReference type="InterPro" id="IPR002016">
    <property type="entry name" value="Haem_peroxidase"/>
</dbReference>
<accession>Q9S5P1</accession>
<feature type="compositionally biased region" description="Polar residues" evidence="14">
    <location>
        <begin position="1"/>
        <end position="10"/>
    </location>
</feature>
<comment type="catalytic activity">
    <reaction evidence="8 12 13">
        <text>H2O2 + AH2 = A + 2 H2O</text>
        <dbReference type="Rhea" id="RHEA:30275"/>
        <dbReference type="ChEBI" id="CHEBI:13193"/>
        <dbReference type="ChEBI" id="CHEBI:15377"/>
        <dbReference type="ChEBI" id="CHEBI:16240"/>
        <dbReference type="ChEBI" id="CHEBI:17499"/>
        <dbReference type="EC" id="1.11.1.21"/>
    </reaction>
</comment>
<dbReference type="NCBIfam" id="TIGR00198">
    <property type="entry name" value="cat_per_HPI"/>
    <property type="match status" value="1"/>
</dbReference>
<sequence length="751" mass="84891">MENQNRQNAAQCPFHGSVTNQSSNRTTNKDWWPNQLNLSILHQHDRKTNPHDEEFNYAEEFQKLDYWALKEDLRKLMTESQDWWPADYGHYGPLFIRMAWHSAGTYRIGDGRGGASTGTQRFAPLNSWPDNANLDKARRLLWPIKKKYGNKISWADLFILAGNVAIESMGGKTIGFGGGRVDVWHPEEDVYWGSEKEWLASERYSGDRELENPLAAVQMGLIYVNPEGPDGKPDPKAAARDIRETFRRMGMNDEETVALIAGGHTFGKAHGAGPATHVGPEPEAAPIEAQGLGWISSYGKGKGSDTITSGIEGAWTPTPTQWDTSYFDMLFGYDWWLTKSPAGAWQWMAVDPDEKDLAPDAEDPSKKVPTMMMTTDLALRFDPEYEKIARRFHQNPEEFAEAFARAWFKLTHRDMGPKTRYLGPEVPKEDFIWQDPIPEVDYELTEAEIEEIKAKILNSGLTVSELVKTAWASASTFRNSDKRGGANGARIRLAPQKDWEVNEPERLAKVLSVYEDIQRELPKKVSIADLIVLGGSAAVEKAARDAGFDVKVPFFPGRGDATQEQTDVESFAVLEPFADGFRNYQKQEYSVPPEELLVDKAQLLGLTAPEMTVLVGGLRVLGANYRDLPHGVFTDRIGVLTNDFFVNLLDMNYEWVPTDSGIYEIRDRKTGEVRWTATRVDLIFGSNSILRSYAEFYAQDDNQEKFVRDFINAWVKVMNADRFDLVKKARESVTALQINLLHRSERGNELQ</sequence>
<keyword evidence="2 12" id="KW-0349">Heme</keyword>
<dbReference type="InterPro" id="IPR000763">
    <property type="entry name" value="Catalase_peroxidase"/>
</dbReference>
<evidence type="ECO:0000256" key="2">
    <source>
        <dbReference type="ARBA" id="ARBA00022617"/>
    </source>
</evidence>
<dbReference type="SUPFAM" id="SSF48113">
    <property type="entry name" value="Heme-dependent peroxidases"/>
    <property type="match status" value="2"/>
</dbReference>
<dbReference type="FunFam" id="1.10.420.10:FF:000004">
    <property type="entry name" value="Catalase-peroxidase"/>
    <property type="match status" value="1"/>
</dbReference>
<dbReference type="GO" id="GO:0070301">
    <property type="term" value="P:cellular response to hydrogen peroxide"/>
    <property type="evidence" value="ECO:0007669"/>
    <property type="project" value="TreeGrafter"/>
</dbReference>
<comment type="similarity">
    <text evidence="9 12 13">Belongs to the peroxidase family. Peroxidase/catalase subfamily.</text>
</comment>
<evidence type="ECO:0000259" key="15">
    <source>
        <dbReference type="PROSITE" id="PS50873"/>
    </source>
</evidence>
<dbReference type="PROSITE" id="PS00436">
    <property type="entry name" value="PEROXIDASE_2"/>
    <property type="match status" value="1"/>
</dbReference>
<gene>
    <name evidence="16" type="primary">cat</name>
    <name evidence="12" type="synonym">katG</name>
</gene>
<evidence type="ECO:0000256" key="9">
    <source>
        <dbReference type="ARBA" id="ARBA00060838"/>
    </source>
</evidence>
<feature type="binding site" description="axial binding residue" evidence="12">
    <location>
        <position position="264"/>
    </location>
    <ligand>
        <name>heme b</name>
        <dbReference type="ChEBI" id="CHEBI:60344"/>
    </ligand>
    <ligandPart>
        <name>Fe</name>
        <dbReference type="ChEBI" id="CHEBI:18248"/>
    </ligandPart>
</feature>
<keyword evidence="5 12" id="KW-0408">Iron</keyword>
<evidence type="ECO:0000256" key="12">
    <source>
        <dbReference type="HAMAP-Rule" id="MF_01961"/>
    </source>
</evidence>
<dbReference type="PANTHER" id="PTHR30555">
    <property type="entry name" value="HYDROPEROXIDASE I, BIFUNCTIONAL CATALASE-PEROXIDASE"/>
    <property type="match status" value="1"/>
</dbReference>
<dbReference type="FunFam" id="1.10.420.10:FF:000002">
    <property type="entry name" value="Catalase-peroxidase"/>
    <property type="match status" value="1"/>
</dbReference>
<dbReference type="Gene3D" id="1.10.520.10">
    <property type="match status" value="2"/>
</dbReference>
<keyword evidence="3 12" id="KW-0479">Metal-binding</keyword>
<dbReference type="PROSITE" id="PS50873">
    <property type="entry name" value="PEROXIDASE_4"/>
    <property type="match status" value="1"/>
</dbReference>
<feature type="domain" description="Plant heme peroxidase family profile" evidence="15">
    <location>
        <begin position="134"/>
        <end position="423"/>
    </location>
</feature>
<dbReference type="AlphaFoldDB" id="Q9S5P1"/>
<dbReference type="GO" id="GO:0004096">
    <property type="term" value="F:catalase activity"/>
    <property type="evidence" value="ECO:0007669"/>
    <property type="project" value="UniProtKB-UniRule"/>
</dbReference>
<dbReference type="InterPro" id="IPR010255">
    <property type="entry name" value="Haem_peroxidase_sf"/>
</dbReference>
<evidence type="ECO:0000313" key="16">
    <source>
        <dbReference type="EMBL" id="BAA37013.1"/>
    </source>
</evidence>
<dbReference type="GO" id="GO:0042744">
    <property type="term" value="P:hydrogen peroxide catabolic process"/>
    <property type="evidence" value="ECO:0007669"/>
    <property type="project" value="UniProtKB-KW"/>
</dbReference>
<keyword evidence="1 12" id="KW-0575">Peroxidase</keyword>
<feature type="compositionally biased region" description="Polar residues" evidence="14">
    <location>
        <begin position="17"/>
        <end position="26"/>
    </location>
</feature>
<evidence type="ECO:0000256" key="13">
    <source>
        <dbReference type="RuleBase" id="RU003451"/>
    </source>
</evidence>
<dbReference type="HAMAP" id="MF_01961">
    <property type="entry name" value="Catal_peroxid"/>
    <property type="match status" value="1"/>
</dbReference>
<feature type="active site" description="Proton acceptor" evidence="12">
    <location>
        <position position="101"/>
    </location>
</feature>
<comment type="PTM">
    <text evidence="12">Formation of the three residue Trp-Tyr-Met cross-link is important for the catalase, but not the peroxidase activity of the enzyme.</text>
</comment>
<dbReference type="NCBIfam" id="NF011635">
    <property type="entry name" value="PRK15061.1"/>
    <property type="match status" value="1"/>
</dbReference>
<evidence type="ECO:0000256" key="6">
    <source>
        <dbReference type="ARBA" id="ARBA00023324"/>
    </source>
</evidence>
<comment type="subunit">
    <text evidence="12">Homodimer or homotetramer.</text>
</comment>
<reference evidence="16" key="1">
    <citation type="journal article" date="1999" name="Nat. Biotechnol.">
        <title>Evolutionary molecular engineering by random elongation mutagenesis.</title>
        <authorList>
            <person name="Matsuura T."/>
            <person name="Miyai K."/>
            <person name="Trakulnaleaamsai S."/>
            <person name="Yomo T."/>
            <person name="Shima Y."/>
            <person name="Miki S."/>
            <person name="Yamamoto K."/>
            <person name="Urabe I."/>
        </authorList>
    </citation>
    <scope>NUCLEOTIDE SEQUENCE</scope>
</reference>
<comment type="cofactor">
    <cofactor evidence="12">
        <name>heme b</name>
        <dbReference type="ChEBI" id="CHEBI:60344"/>
    </cofactor>
    <text evidence="12">Binds 1 heme b (iron(II)-protoporphyrin IX) group per dimer.</text>
</comment>
<dbReference type="PROSITE" id="PS00435">
    <property type="entry name" value="PEROXIDASE_1"/>
    <property type="match status" value="1"/>
</dbReference>
<evidence type="ECO:0000256" key="1">
    <source>
        <dbReference type="ARBA" id="ARBA00022559"/>
    </source>
</evidence>
<dbReference type="PRINTS" id="PR00458">
    <property type="entry name" value="PEROXIDASE"/>
</dbReference>